<evidence type="ECO:0000313" key="3">
    <source>
        <dbReference type="EMBL" id="SEW31061.1"/>
    </source>
</evidence>
<dbReference type="Pfam" id="PF12802">
    <property type="entry name" value="MarR_2"/>
    <property type="match status" value="1"/>
</dbReference>
<protein>
    <submittedName>
        <fullName evidence="3">MarR family protein</fullName>
    </submittedName>
</protein>
<dbReference type="OrthoDB" id="350804at2157"/>
<dbReference type="InterPro" id="IPR011991">
    <property type="entry name" value="ArsR-like_HTH"/>
</dbReference>
<dbReference type="InterPro" id="IPR036388">
    <property type="entry name" value="WH-like_DNA-bd_sf"/>
</dbReference>
<feature type="region of interest" description="Disordered" evidence="1">
    <location>
        <begin position="1"/>
        <end position="27"/>
    </location>
</feature>
<feature type="compositionally biased region" description="Basic and acidic residues" evidence="1">
    <location>
        <begin position="15"/>
        <end position="27"/>
    </location>
</feature>
<gene>
    <name evidence="3" type="ORF">SAMN05216285_3945</name>
</gene>
<dbReference type="AlphaFoldDB" id="A0A1I0QVN4"/>
<dbReference type="Gene3D" id="1.10.10.10">
    <property type="entry name" value="Winged helix-like DNA-binding domain superfamily/Winged helix DNA-binding domain"/>
    <property type="match status" value="1"/>
</dbReference>
<dbReference type="InterPro" id="IPR036390">
    <property type="entry name" value="WH_DNA-bd_sf"/>
</dbReference>
<dbReference type="InterPro" id="IPR000835">
    <property type="entry name" value="HTH_MarR-typ"/>
</dbReference>
<evidence type="ECO:0000259" key="2">
    <source>
        <dbReference type="Pfam" id="PF12802"/>
    </source>
</evidence>
<dbReference type="GO" id="GO:0003700">
    <property type="term" value="F:DNA-binding transcription factor activity"/>
    <property type="evidence" value="ECO:0007669"/>
    <property type="project" value="InterPro"/>
</dbReference>
<accession>A0A1I0QVN4</accession>
<organism evidence="3 4">
    <name type="scientific">Natrinema salifodinae</name>
    <dbReference type="NCBI Taxonomy" id="1202768"/>
    <lineage>
        <taxon>Archaea</taxon>
        <taxon>Methanobacteriati</taxon>
        <taxon>Methanobacteriota</taxon>
        <taxon>Stenosarchaea group</taxon>
        <taxon>Halobacteria</taxon>
        <taxon>Halobacteriales</taxon>
        <taxon>Natrialbaceae</taxon>
        <taxon>Natrinema</taxon>
    </lineage>
</organism>
<feature type="domain" description="HTH marR-type" evidence="2">
    <location>
        <begin position="42"/>
        <end position="87"/>
    </location>
</feature>
<sequence length="102" mass="11651">MSKKSEAESAASSTEEPRPLPEQRFHRLSDLSPSAKFVYKVLCDEGALTQDAITDRTLLPKRTVRYALAKLDQADLVEQRPCIRDARTQYYSPRPIERPDTE</sequence>
<dbReference type="EMBL" id="FOIS01000005">
    <property type="protein sequence ID" value="SEW31061.1"/>
    <property type="molecule type" value="Genomic_DNA"/>
</dbReference>
<evidence type="ECO:0000313" key="4">
    <source>
        <dbReference type="Proteomes" id="UP000183275"/>
    </source>
</evidence>
<name>A0A1I0QVN4_9EURY</name>
<evidence type="ECO:0000256" key="1">
    <source>
        <dbReference type="SAM" id="MobiDB-lite"/>
    </source>
</evidence>
<dbReference type="STRING" id="1202768.SAMN05216285_3945"/>
<dbReference type="CDD" id="cd00090">
    <property type="entry name" value="HTH_ARSR"/>
    <property type="match status" value="1"/>
</dbReference>
<dbReference type="Proteomes" id="UP000183275">
    <property type="component" value="Unassembled WGS sequence"/>
</dbReference>
<proteinExistence type="predicted"/>
<reference evidence="4" key="1">
    <citation type="submission" date="2016-10" db="EMBL/GenBank/DDBJ databases">
        <authorList>
            <person name="Varghese N."/>
        </authorList>
    </citation>
    <scope>NUCLEOTIDE SEQUENCE [LARGE SCALE GENOMIC DNA]</scope>
    <source>
        <strain evidence="4">CGMCC 1.12284</strain>
    </source>
</reference>
<dbReference type="SUPFAM" id="SSF46785">
    <property type="entry name" value="Winged helix' DNA-binding domain"/>
    <property type="match status" value="1"/>
</dbReference>
<dbReference type="RefSeq" id="WP_074854862.1">
    <property type="nucleotide sequence ID" value="NZ_FOIS01000005.1"/>
</dbReference>
<keyword evidence="4" id="KW-1185">Reference proteome</keyword>